<dbReference type="Pfam" id="PF13374">
    <property type="entry name" value="TPR_10"/>
    <property type="match status" value="1"/>
</dbReference>
<accession>A0A8H6M7D9</accession>
<protein>
    <submittedName>
        <fullName evidence="3">CHAT domain-containing protein</fullName>
    </submittedName>
</protein>
<feature type="compositionally biased region" description="Polar residues" evidence="1">
    <location>
        <begin position="370"/>
        <end position="382"/>
    </location>
</feature>
<feature type="domain" description="CHAT" evidence="2">
    <location>
        <begin position="516"/>
        <end position="812"/>
    </location>
</feature>
<dbReference type="Proteomes" id="UP000521943">
    <property type="component" value="Unassembled WGS sequence"/>
</dbReference>
<dbReference type="EMBL" id="JACGCI010000036">
    <property type="protein sequence ID" value="KAF6753992.1"/>
    <property type="molecule type" value="Genomic_DNA"/>
</dbReference>
<dbReference type="SUPFAM" id="SSF48452">
    <property type="entry name" value="TPR-like"/>
    <property type="match status" value="1"/>
</dbReference>
<evidence type="ECO:0000259" key="2">
    <source>
        <dbReference type="Pfam" id="PF12770"/>
    </source>
</evidence>
<dbReference type="Pfam" id="PF12770">
    <property type="entry name" value="CHAT"/>
    <property type="match status" value="1"/>
</dbReference>
<evidence type="ECO:0000256" key="1">
    <source>
        <dbReference type="SAM" id="MobiDB-lite"/>
    </source>
</evidence>
<name>A0A8H6M7D9_9AGAR</name>
<dbReference type="OrthoDB" id="9991317at2759"/>
<proteinExistence type="predicted"/>
<comment type="caution">
    <text evidence="3">The sequence shown here is derived from an EMBL/GenBank/DDBJ whole genome shotgun (WGS) entry which is preliminary data.</text>
</comment>
<keyword evidence="4" id="KW-1185">Reference proteome</keyword>
<feature type="region of interest" description="Disordered" evidence="1">
    <location>
        <begin position="363"/>
        <end position="382"/>
    </location>
</feature>
<dbReference type="InterPro" id="IPR024983">
    <property type="entry name" value="CHAT_dom"/>
</dbReference>
<sequence>MQRRAVEHTPDDDSDLPQRLHDLGLSLHTRYDRTRELFDLSEAVAMLRKALELSPPGDENKLSWLNNLGMALRSRFRRTEEMPDLAEAISVQQRAVDLTPNDHPAMPTRLVNLGSSLELLFSSTGDIRDINQAIAMHREAVRLTSDDHADKPSWIGALCSSLQDRFQVNEKLSDLSEVISSTREMVRLTPDGHGNMSRWLGQLGLSLVMRYRKTGDVDDAREGISRLGEAVTCKSGSPQVKLGAAGMWTSFLMDAYPPAPPSIILPAFDTTLHLIELTATLEQTLQRRYTELQESSGIPLRAACAAFTIDRADKALEWLERGRCLVWGQLTNLRRPLDSLRQYDPHLTDNILEVSKKLDAAGSALAPSRTEMSSSEKTSLEEQAQDNLSLARRWDSLLDQARVFPGFENFLKPLQWHSLLEHLPESGPVIVINIDERRCDAIALQAGKDRPFHIPLPDFSLERCNQYRGDLAAQLQSYQLRNRGECTVLSEDGNTERGIRSANLRGKRGETVIQGILRALWKEIAKPILTALNMSKIHQSRVAALPRIWWCPTGPLSFLPIHAAGIYGDTGSESILDYAVSSYTPTVAALTERVRSGAFIEEKTSGLFITSQPSPDGVSSIPGTTKEVLAIYDITKKGGIRVEKLDGMGLTATGCLDHMETCSSVHLACHATQDAEDPLRSRFIFHSGPLELGSILQRNLKNADLAFLSACQTSTGAQKLPDEAVHLAAGMLAAGYRRVVATMWSIGDRHAPDVAADFYQYLLSRRYPTSDAAFDGRHSAHALHHAIQQLRLRLPDNSDKYLLTWIPYVHFGY</sequence>
<reference evidence="3 4" key="1">
    <citation type="submission" date="2020-07" db="EMBL/GenBank/DDBJ databases">
        <title>Comparative genomics of pyrophilous fungi reveals a link between fire events and developmental genes.</title>
        <authorList>
            <consortium name="DOE Joint Genome Institute"/>
            <person name="Steindorff A.S."/>
            <person name="Carver A."/>
            <person name="Calhoun S."/>
            <person name="Stillman K."/>
            <person name="Liu H."/>
            <person name="Lipzen A."/>
            <person name="Pangilinan J."/>
            <person name="Labutti K."/>
            <person name="Bruns T.D."/>
            <person name="Grigoriev I.V."/>
        </authorList>
    </citation>
    <scope>NUCLEOTIDE SEQUENCE [LARGE SCALE GENOMIC DNA]</scope>
    <source>
        <strain evidence="3 4">CBS 144469</strain>
    </source>
</reference>
<dbReference type="InterPro" id="IPR011990">
    <property type="entry name" value="TPR-like_helical_dom_sf"/>
</dbReference>
<dbReference type="AlphaFoldDB" id="A0A8H6M7D9"/>
<organism evidence="3 4">
    <name type="scientific">Ephemerocybe angulata</name>
    <dbReference type="NCBI Taxonomy" id="980116"/>
    <lineage>
        <taxon>Eukaryota</taxon>
        <taxon>Fungi</taxon>
        <taxon>Dikarya</taxon>
        <taxon>Basidiomycota</taxon>
        <taxon>Agaricomycotina</taxon>
        <taxon>Agaricomycetes</taxon>
        <taxon>Agaricomycetidae</taxon>
        <taxon>Agaricales</taxon>
        <taxon>Agaricineae</taxon>
        <taxon>Psathyrellaceae</taxon>
        <taxon>Ephemerocybe</taxon>
    </lineage>
</organism>
<evidence type="ECO:0000313" key="4">
    <source>
        <dbReference type="Proteomes" id="UP000521943"/>
    </source>
</evidence>
<evidence type="ECO:0000313" key="3">
    <source>
        <dbReference type="EMBL" id="KAF6753992.1"/>
    </source>
</evidence>
<gene>
    <name evidence="3" type="ORF">DFP72DRAFT_1068847</name>
</gene>
<dbReference type="Gene3D" id="1.25.40.10">
    <property type="entry name" value="Tetratricopeptide repeat domain"/>
    <property type="match status" value="1"/>
</dbReference>